<dbReference type="PANTHER" id="PTHR41248:SF1">
    <property type="entry name" value="NORD PROTEIN"/>
    <property type="match status" value="1"/>
</dbReference>
<dbReference type="SUPFAM" id="SSF53300">
    <property type="entry name" value="vWA-like"/>
    <property type="match status" value="1"/>
</dbReference>
<dbReference type="SMART" id="SM00327">
    <property type="entry name" value="VWA"/>
    <property type="match status" value="1"/>
</dbReference>
<accession>A0A9E7D7J9</accession>
<dbReference type="InterPro" id="IPR002035">
    <property type="entry name" value="VWF_A"/>
</dbReference>
<protein>
    <submittedName>
        <fullName evidence="3">VWA domain-containing protein</fullName>
    </submittedName>
</protein>
<dbReference type="PANTHER" id="PTHR41248">
    <property type="entry name" value="NORD PROTEIN"/>
    <property type="match status" value="1"/>
</dbReference>
<sequence length="764" mass="82679">MAVPHRLPTPSAPPGTADALARRLAGRPELALRFAAARRLVGQHVGEGDAERWSRAVAALYDANAGPALMQAMWSLEARLLPGASAPMLPEFWEAARTLCRHAGAAVARQAVDSVAGHVPYGGDGAAPLALLRAMAGLAARAADAVAPLLGAFDAITDAVDASGLEAWMADGLALYPADRRRRAAYFSLADALARQRLAERGGAVRYAIHEERLRKLTRGLFGFDPEVRVIADRHLRRTRLAGGLLLMPARFNALAAEEAPAAFEAAVLHAACHRVFTTTRFSVGRMKPVQIALVALLEDARVERLAARRFPGLARLWGGWHREPASRAQTVPSLFARLARGLADPGFTDDDGWIAKARRLFDDAFAADPARQAFVPEIARVIGHDLGQLRIPFDARNHVVQPLYRDDGLGLFDWEDRDRDNADALELMVEAARLREEEIDAGSSEGPAEPSESARVQPRAPDEEGAVLALHPEWHYRLRAEQPDHVTLRLYPALDGPADALRAQLAAAQGVRARIDALVRRARLDRPTRLRRRLHGDELDLEAAQEAMQALRLGDMPDPRIHMIRQRQGRDVALMLLLDMSQSTADAVGPEGGTVLSTAALSVALLGEALAGLGDPFAADAFASNGRGDVRVTPLKDFDERWEAALARLAAVQPAYSTRLGAALRHGAARLASRAHHRRVLVVMTDGEPSDIDVEDDAYLVEDAKHAVARARGQGLDVFCVALGAAADKAGAGIFGRRNTFPVTRVAELPQRLAALYYQLTVR</sequence>
<dbReference type="RefSeq" id="WP_244451240.1">
    <property type="nucleotide sequence ID" value="NZ_CP083241.1"/>
</dbReference>
<name>A0A9E7D7J9_9HYPH</name>
<dbReference type="InterPro" id="IPR036465">
    <property type="entry name" value="vWFA_dom_sf"/>
</dbReference>
<dbReference type="KEGG" id="apol:K9D25_22480"/>
<reference evidence="3" key="1">
    <citation type="submission" date="2021-09" db="EMBL/GenBank/DDBJ databases">
        <title>Network and meta-omics reveal the key degrader and cooperation patterns in an efficient 1,4-dioxane-degrading microbial community.</title>
        <authorList>
            <person name="Dai C."/>
        </authorList>
    </citation>
    <scope>NUCLEOTIDE SEQUENCE</scope>
    <source>
        <strain evidence="3">ZM13</strain>
        <plasmid evidence="3">pB</plasmid>
    </source>
</reference>
<feature type="region of interest" description="Disordered" evidence="1">
    <location>
        <begin position="439"/>
        <end position="462"/>
    </location>
</feature>
<dbReference type="Pfam" id="PF00092">
    <property type="entry name" value="VWA"/>
    <property type="match status" value="1"/>
</dbReference>
<dbReference type="Proteomes" id="UP000831684">
    <property type="component" value="Plasmid pB"/>
</dbReference>
<geneLocation type="plasmid" evidence="3 4">
    <name>pB</name>
</geneLocation>
<evidence type="ECO:0000313" key="4">
    <source>
        <dbReference type="Proteomes" id="UP000831684"/>
    </source>
</evidence>
<keyword evidence="3" id="KW-0614">Plasmid</keyword>
<dbReference type="AlphaFoldDB" id="A0A9E7D7J9"/>
<proteinExistence type="predicted"/>
<dbReference type="PROSITE" id="PS50234">
    <property type="entry name" value="VWFA"/>
    <property type="match status" value="1"/>
</dbReference>
<dbReference type="EMBL" id="CP083241">
    <property type="protein sequence ID" value="UOK73625.1"/>
    <property type="molecule type" value="Genomic_DNA"/>
</dbReference>
<evidence type="ECO:0000256" key="1">
    <source>
        <dbReference type="SAM" id="MobiDB-lite"/>
    </source>
</evidence>
<evidence type="ECO:0000313" key="3">
    <source>
        <dbReference type="EMBL" id="UOK73625.1"/>
    </source>
</evidence>
<evidence type="ECO:0000259" key="2">
    <source>
        <dbReference type="PROSITE" id="PS50234"/>
    </source>
</evidence>
<dbReference type="Gene3D" id="3.40.50.410">
    <property type="entry name" value="von Willebrand factor, type A domain"/>
    <property type="match status" value="1"/>
</dbReference>
<dbReference type="InterPro" id="IPR051928">
    <property type="entry name" value="NorD/CobT"/>
</dbReference>
<feature type="domain" description="VWFA" evidence="2">
    <location>
        <begin position="574"/>
        <end position="761"/>
    </location>
</feature>
<feature type="compositionally biased region" description="Low complexity" evidence="1">
    <location>
        <begin position="442"/>
        <end position="455"/>
    </location>
</feature>
<gene>
    <name evidence="3" type="ORF">K9D25_22480</name>
</gene>
<organism evidence="3 4">
    <name type="scientific">Ancylobacter polymorphus</name>
    <dbReference type="NCBI Taxonomy" id="223390"/>
    <lineage>
        <taxon>Bacteria</taxon>
        <taxon>Pseudomonadati</taxon>
        <taxon>Pseudomonadota</taxon>
        <taxon>Alphaproteobacteria</taxon>
        <taxon>Hyphomicrobiales</taxon>
        <taxon>Xanthobacteraceae</taxon>
        <taxon>Ancylobacter</taxon>
    </lineage>
</organism>